<sequence>MEAELVALATAGAAALVQQMVQESWGPARERLARFFSRGAADPDTVTAELETSRAELLEAQEEQDEEAAADVLAEWRVRMRRTLRDDPEAAAELRTLLEEIAPAGAAGTTTVVHNTISGGTQHGTVIQAGTIGQVHQGR</sequence>
<name>A0ABQ5P7L5_9ACTN</name>
<comment type="caution">
    <text evidence="1">The sequence shown here is derived from an EMBL/GenBank/DDBJ whole genome shotgun (WGS) entry which is preliminary data.</text>
</comment>
<dbReference type="RefSeq" id="WP_323450544.1">
    <property type="nucleotide sequence ID" value="NZ_BSBI01000015.1"/>
</dbReference>
<accession>A0ABQ5P7L5</accession>
<protein>
    <submittedName>
        <fullName evidence="1">Uncharacterized protein</fullName>
    </submittedName>
</protein>
<evidence type="ECO:0000313" key="2">
    <source>
        <dbReference type="Proteomes" id="UP001291653"/>
    </source>
</evidence>
<gene>
    <name evidence="1" type="ORF">SYYSPA8_29750</name>
</gene>
<proteinExistence type="predicted"/>
<dbReference type="EMBL" id="BSBI01000015">
    <property type="protein sequence ID" value="GLF98569.1"/>
    <property type="molecule type" value="Genomic_DNA"/>
</dbReference>
<organism evidence="1 2">
    <name type="scientific">Streptomyces yaizuensis</name>
    <dbReference type="NCBI Taxonomy" id="2989713"/>
    <lineage>
        <taxon>Bacteria</taxon>
        <taxon>Bacillati</taxon>
        <taxon>Actinomycetota</taxon>
        <taxon>Actinomycetes</taxon>
        <taxon>Kitasatosporales</taxon>
        <taxon>Streptomycetaceae</taxon>
        <taxon>Streptomyces</taxon>
    </lineage>
</organism>
<reference evidence="1 2" key="1">
    <citation type="submission" date="2022-10" db="EMBL/GenBank/DDBJ databases">
        <title>Draft genome sequence of Streptomyces sp. YSPA8.</title>
        <authorList>
            <person name="Moriuchi R."/>
            <person name="Dohra H."/>
            <person name="Yamamura H."/>
            <person name="Kodani S."/>
        </authorList>
    </citation>
    <scope>NUCLEOTIDE SEQUENCE [LARGE SCALE GENOMIC DNA]</scope>
    <source>
        <strain evidence="1 2">YSPA8</strain>
    </source>
</reference>
<dbReference type="Proteomes" id="UP001291653">
    <property type="component" value="Unassembled WGS sequence"/>
</dbReference>
<evidence type="ECO:0000313" key="1">
    <source>
        <dbReference type="EMBL" id="GLF98569.1"/>
    </source>
</evidence>
<keyword evidence="2" id="KW-1185">Reference proteome</keyword>